<dbReference type="PROSITE" id="PS51257">
    <property type="entry name" value="PROKAR_LIPOPROTEIN"/>
    <property type="match status" value="1"/>
</dbReference>
<comment type="caution">
    <text evidence="3">The sequence shown here is derived from an EMBL/GenBank/DDBJ whole genome shotgun (WGS) entry which is preliminary data.</text>
</comment>
<feature type="signal peptide" evidence="2">
    <location>
        <begin position="1"/>
        <end position="28"/>
    </location>
</feature>
<reference evidence="3 4" key="1">
    <citation type="submission" date="2018-03" db="EMBL/GenBank/DDBJ databases">
        <title>Genomic Encyclopedia of Type Strains, Phase III (KMG-III): the genomes of soil and plant-associated and newly described type strains.</title>
        <authorList>
            <person name="Whitman W."/>
        </authorList>
    </citation>
    <scope>NUCLEOTIDE SEQUENCE [LARGE SCALE GENOMIC DNA]</scope>
    <source>
        <strain evidence="3 4">CGMCC 1.12484</strain>
    </source>
</reference>
<evidence type="ECO:0000256" key="1">
    <source>
        <dbReference type="SAM" id="MobiDB-lite"/>
    </source>
</evidence>
<dbReference type="EMBL" id="PVTL01000009">
    <property type="protein sequence ID" value="PRY65865.1"/>
    <property type="molecule type" value="Genomic_DNA"/>
</dbReference>
<accession>A0A2T0V6P5</accession>
<dbReference type="RefSeq" id="WP_106214319.1">
    <property type="nucleotide sequence ID" value="NZ_PVTL01000009.1"/>
</dbReference>
<keyword evidence="2" id="KW-0732">Signal</keyword>
<protein>
    <submittedName>
        <fullName evidence="3">Uncharacterized protein</fullName>
    </submittedName>
</protein>
<name>A0A2T0V6P5_9MICO</name>
<organism evidence="3 4">
    <name type="scientific">Glaciihabitans tibetensis</name>
    <dbReference type="NCBI Taxonomy" id="1266600"/>
    <lineage>
        <taxon>Bacteria</taxon>
        <taxon>Bacillati</taxon>
        <taxon>Actinomycetota</taxon>
        <taxon>Actinomycetes</taxon>
        <taxon>Micrococcales</taxon>
        <taxon>Microbacteriaceae</taxon>
        <taxon>Glaciihabitans</taxon>
    </lineage>
</organism>
<evidence type="ECO:0000313" key="3">
    <source>
        <dbReference type="EMBL" id="PRY65865.1"/>
    </source>
</evidence>
<dbReference type="Proteomes" id="UP000237983">
    <property type="component" value="Unassembled WGS sequence"/>
</dbReference>
<feature type="chain" id="PRO_5015519541" evidence="2">
    <location>
        <begin position="29"/>
        <end position="163"/>
    </location>
</feature>
<sequence length="163" mass="16399">MAITRTNGLSLFAILGVAGLILTGCSSSDDTDTNAGNGGASSSPSAEAEPAEEQSVEEACSVLIEGVTEMQTALSENTALQTDPAAAAAAYKEVVALFEANSAKVSNEEVKPAADKIGAVFATFGETMDAAATDPASVDPQAITDYTTDLQEATGELDDVCGA</sequence>
<evidence type="ECO:0000256" key="2">
    <source>
        <dbReference type="SAM" id="SignalP"/>
    </source>
</evidence>
<feature type="region of interest" description="Disordered" evidence="1">
    <location>
        <begin position="30"/>
        <end position="57"/>
    </location>
</feature>
<dbReference type="AlphaFoldDB" id="A0A2T0V6P5"/>
<gene>
    <name evidence="3" type="ORF">B0I08_10913</name>
</gene>
<evidence type="ECO:0000313" key="4">
    <source>
        <dbReference type="Proteomes" id="UP000237983"/>
    </source>
</evidence>
<keyword evidence="4" id="KW-1185">Reference proteome</keyword>
<proteinExistence type="predicted"/>